<feature type="compositionally biased region" description="Basic and acidic residues" evidence="8">
    <location>
        <begin position="822"/>
        <end position="832"/>
    </location>
</feature>
<dbReference type="GO" id="GO:0031047">
    <property type="term" value="P:regulatory ncRNA-mediated gene silencing"/>
    <property type="evidence" value="ECO:0007669"/>
    <property type="project" value="UniProtKB-KW"/>
</dbReference>
<comment type="subcellular location">
    <subcellularLocation>
        <location evidence="1">Cytoplasm</location>
    </subcellularLocation>
</comment>
<dbReference type="Proteomes" id="UP000267096">
    <property type="component" value="Unassembled WGS sequence"/>
</dbReference>
<dbReference type="InterPro" id="IPR036397">
    <property type="entry name" value="RNaseH_sf"/>
</dbReference>
<dbReference type="SUPFAM" id="SSF47473">
    <property type="entry name" value="EF-hand"/>
    <property type="match status" value="1"/>
</dbReference>
<dbReference type="Gene3D" id="3.30.420.10">
    <property type="entry name" value="Ribonuclease H-like superfamily/Ribonuclease H"/>
    <property type="match status" value="1"/>
</dbReference>
<dbReference type="InterPro" id="IPR012337">
    <property type="entry name" value="RNaseH-like_sf"/>
</dbReference>
<gene>
    <name evidence="11" type="ORF">ASIM_LOCUS11405</name>
</gene>
<sequence>MYNRSMNEELSIHRHSLNNTGDVNQSGLLASHESTMKWKLRQEARNKLLQTEAQKIPSDEDIDAFGDLLKSHCQRTSTDDVELIRYDEYRKAIAEVHSELLRAFIPSNLFMSLLTAYNDDQFGRIPVQVVIDYLRLRKDKMNKIITLNYYDSNGKGYLTDEDLNDYISEEYMSRSPVITLLEMETALWDENCIAAAANAEGESKRQRDDSSEDKSDKGNDKSDDKDGGSESDEAKVIVSLGSAVSEQTTSNCDKIAIGFFDWRFSKGNFHRVAELYVQLDGDGNGLLDASELADFRRITNTFINRLISVFVKFMNVVSVDIVNQIFQVTQTYEKDPPKIDLRVFIDFLLGIENRSDPASIVYHFRVLDLNGDGYLDAFELKYFYDDMAVLSEQCYGVDSEMQFALPLFEDIKDEIFDMVKPKDPLRISLEELLACGQGGTICGMITDLDCLLEYENREDPGRLQEDLKLRVEEDGKMMEDRRDSAEKLKDANEMMEFHKRLVEATEKLQQQKLNENPLEKTNATEVVDNDNDRDESEVIARNENDFENDENSVAKEGEGEERPVWELPVVEYQKPLKKDPERVLYVMKHMRSMTLAEMRRYLKEDHIDSRGTRAQLMARLRKYYRRDFAIIKSDEPMRNRTERYYDYFVVMDFECTCEDEVYEYEHEIIEFPAVLVDVRNRRVVDTFRSHVRPTLNPILSEFCTKLTGITQEMVDNALPFTDVLVSFRMWMQSHRLGQENARYAFVTDGPWDIAKFFQMQCLQVGFDCYCFDLLIQFICGMLSTLGMTFEGREHCGLDDSKNIARIVIRMLEDRSELRVNEKLARGRDDSNKRQATGRNSSMSNQSKHQNADTAERRCKSASLSQGQQNVGEINENLGESKRADQTEQRQRWRDTLPLKVHSVCKDAFISGEYLDCDTCDEAFD</sequence>
<dbReference type="SUPFAM" id="SSF53098">
    <property type="entry name" value="Ribonuclease H-like"/>
    <property type="match status" value="1"/>
</dbReference>
<feature type="compositionally biased region" description="Basic and acidic residues" evidence="8">
    <location>
        <begin position="878"/>
        <end position="890"/>
    </location>
</feature>
<evidence type="ECO:0000256" key="5">
    <source>
        <dbReference type="ARBA" id="ARBA00022837"/>
    </source>
</evidence>
<dbReference type="Gene3D" id="1.10.238.10">
    <property type="entry name" value="EF-hand"/>
    <property type="match status" value="1"/>
</dbReference>
<accession>A0A158PNG5</accession>
<dbReference type="InterPro" id="IPR047201">
    <property type="entry name" value="ERI-1_3'hExo-like"/>
</dbReference>
<evidence type="ECO:0000259" key="10">
    <source>
        <dbReference type="PROSITE" id="PS50800"/>
    </source>
</evidence>
<keyword evidence="5" id="KW-0106">Calcium</keyword>
<dbReference type="EMBL" id="UYRR01031066">
    <property type="protein sequence ID" value="VDK44983.1"/>
    <property type="molecule type" value="Genomic_DNA"/>
</dbReference>
<feature type="compositionally biased region" description="Basic and acidic residues" evidence="8">
    <location>
        <begin position="201"/>
        <end position="232"/>
    </location>
</feature>
<evidence type="ECO:0000256" key="7">
    <source>
        <dbReference type="ARBA" id="ARBA00023158"/>
    </source>
</evidence>
<dbReference type="PANTHER" id="PTHR23044:SF61">
    <property type="entry name" value="3'-5' EXORIBONUCLEASE 1-RELATED"/>
    <property type="match status" value="1"/>
</dbReference>
<feature type="compositionally biased region" description="Polar residues" evidence="8">
    <location>
        <begin position="833"/>
        <end position="848"/>
    </location>
</feature>
<dbReference type="InterPro" id="IPR018247">
    <property type="entry name" value="EF_Hand_1_Ca_BS"/>
</dbReference>
<keyword evidence="2" id="KW-0963">Cytoplasm</keyword>
<evidence type="ECO:0000256" key="2">
    <source>
        <dbReference type="ARBA" id="ARBA00022490"/>
    </source>
</evidence>
<dbReference type="InterPro" id="IPR013520">
    <property type="entry name" value="Ribonucl_H"/>
</dbReference>
<feature type="region of interest" description="Disordered" evidence="8">
    <location>
        <begin position="822"/>
        <end position="890"/>
    </location>
</feature>
<keyword evidence="12" id="KW-1185">Reference proteome</keyword>
<dbReference type="InterPro" id="IPR011992">
    <property type="entry name" value="EF-hand-dom_pair"/>
</dbReference>
<dbReference type="GO" id="GO:0005737">
    <property type="term" value="C:cytoplasm"/>
    <property type="evidence" value="ECO:0007669"/>
    <property type="project" value="UniProtKB-SubCell"/>
</dbReference>
<feature type="region of interest" description="Disordered" evidence="8">
    <location>
        <begin position="199"/>
        <end position="232"/>
    </location>
</feature>
<dbReference type="PROSITE" id="PS50222">
    <property type="entry name" value="EF_HAND_2"/>
    <property type="match status" value="1"/>
</dbReference>
<protein>
    <submittedName>
        <fullName evidence="13">Calmodulin</fullName>
    </submittedName>
</protein>
<feature type="domain" description="EF-hand" evidence="9">
    <location>
        <begin position="355"/>
        <end position="390"/>
    </location>
</feature>
<proteinExistence type="predicted"/>
<feature type="domain" description="SAP" evidence="10">
    <location>
        <begin position="590"/>
        <end position="624"/>
    </location>
</feature>
<evidence type="ECO:0000256" key="8">
    <source>
        <dbReference type="SAM" id="MobiDB-lite"/>
    </source>
</evidence>
<dbReference type="GO" id="GO:0005509">
    <property type="term" value="F:calcium ion binding"/>
    <property type="evidence" value="ECO:0007669"/>
    <property type="project" value="InterPro"/>
</dbReference>
<dbReference type="WBParaSite" id="ASIM_0001193901-mRNA-1">
    <property type="protein sequence ID" value="ASIM_0001193901-mRNA-1"/>
    <property type="gene ID" value="ASIM_0001193901"/>
</dbReference>
<name>A0A158PNG5_ANISI</name>
<dbReference type="SMART" id="SM00479">
    <property type="entry name" value="EXOIII"/>
    <property type="match status" value="1"/>
</dbReference>
<dbReference type="InterPro" id="IPR051274">
    <property type="entry name" value="3-5_Exoribonuclease"/>
</dbReference>
<evidence type="ECO:0000256" key="3">
    <source>
        <dbReference type="ARBA" id="ARBA00022722"/>
    </source>
</evidence>
<dbReference type="CDD" id="cd06133">
    <property type="entry name" value="ERI-1_3'hExo_like"/>
    <property type="match status" value="1"/>
</dbReference>
<dbReference type="AlphaFoldDB" id="A0A158PNG5"/>
<dbReference type="GO" id="GO:0000175">
    <property type="term" value="F:3'-5'-RNA exonuclease activity"/>
    <property type="evidence" value="ECO:0007669"/>
    <property type="project" value="InterPro"/>
</dbReference>
<organism evidence="13">
    <name type="scientific">Anisakis simplex</name>
    <name type="common">Herring worm</name>
    <dbReference type="NCBI Taxonomy" id="6269"/>
    <lineage>
        <taxon>Eukaryota</taxon>
        <taxon>Metazoa</taxon>
        <taxon>Ecdysozoa</taxon>
        <taxon>Nematoda</taxon>
        <taxon>Chromadorea</taxon>
        <taxon>Rhabditida</taxon>
        <taxon>Spirurina</taxon>
        <taxon>Ascaridomorpha</taxon>
        <taxon>Ascaridoidea</taxon>
        <taxon>Anisakidae</taxon>
        <taxon>Anisakis</taxon>
        <taxon>Anisakis simplex complex</taxon>
    </lineage>
</organism>
<keyword evidence="7" id="KW-0943">RNA-mediated gene silencing</keyword>
<evidence type="ECO:0000313" key="12">
    <source>
        <dbReference type="Proteomes" id="UP000267096"/>
    </source>
</evidence>
<evidence type="ECO:0000256" key="1">
    <source>
        <dbReference type="ARBA" id="ARBA00004496"/>
    </source>
</evidence>
<dbReference type="Pfam" id="PF13202">
    <property type="entry name" value="EF-hand_5"/>
    <property type="match status" value="1"/>
</dbReference>
<evidence type="ECO:0000256" key="4">
    <source>
        <dbReference type="ARBA" id="ARBA00022801"/>
    </source>
</evidence>
<feature type="compositionally biased region" description="Polar residues" evidence="8">
    <location>
        <begin position="861"/>
        <end position="871"/>
    </location>
</feature>
<keyword evidence="6" id="KW-0269">Exonuclease</keyword>
<reference evidence="13" key="1">
    <citation type="submission" date="2016-04" db="UniProtKB">
        <authorList>
            <consortium name="WormBaseParasite"/>
        </authorList>
    </citation>
    <scope>IDENTIFICATION</scope>
</reference>
<evidence type="ECO:0000313" key="11">
    <source>
        <dbReference type="EMBL" id="VDK44983.1"/>
    </source>
</evidence>
<dbReference type="PANTHER" id="PTHR23044">
    <property type="entry name" value="3'-5' EXONUCLEASE ERI1-RELATED"/>
    <property type="match status" value="1"/>
</dbReference>
<feature type="compositionally biased region" description="Basic and acidic residues" evidence="8">
    <location>
        <begin position="849"/>
        <end position="858"/>
    </location>
</feature>
<evidence type="ECO:0000313" key="13">
    <source>
        <dbReference type="WBParaSite" id="ASIM_0001193901-mRNA-1"/>
    </source>
</evidence>
<dbReference type="InterPro" id="IPR002048">
    <property type="entry name" value="EF_hand_dom"/>
</dbReference>
<dbReference type="PROSITE" id="PS50800">
    <property type="entry name" value="SAP"/>
    <property type="match status" value="1"/>
</dbReference>
<keyword evidence="3" id="KW-0540">Nuclease</keyword>
<dbReference type="PROSITE" id="PS00018">
    <property type="entry name" value="EF_HAND_1"/>
    <property type="match status" value="2"/>
</dbReference>
<reference evidence="11 12" key="2">
    <citation type="submission" date="2018-11" db="EMBL/GenBank/DDBJ databases">
        <authorList>
            <consortium name="Pathogen Informatics"/>
        </authorList>
    </citation>
    <scope>NUCLEOTIDE SEQUENCE [LARGE SCALE GENOMIC DNA]</scope>
</reference>
<dbReference type="GO" id="GO:0003676">
    <property type="term" value="F:nucleic acid binding"/>
    <property type="evidence" value="ECO:0007669"/>
    <property type="project" value="InterPro"/>
</dbReference>
<evidence type="ECO:0000256" key="6">
    <source>
        <dbReference type="ARBA" id="ARBA00022839"/>
    </source>
</evidence>
<dbReference type="InterPro" id="IPR003034">
    <property type="entry name" value="SAP_dom"/>
</dbReference>
<dbReference type="OrthoDB" id="5775694at2759"/>
<dbReference type="Pfam" id="PF00929">
    <property type="entry name" value="RNase_T"/>
    <property type="match status" value="1"/>
</dbReference>
<evidence type="ECO:0000259" key="9">
    <source>
        <dbReference type="PROSITE" id="PS50222"/>
    </source>
</evidence>
<keyword evidence="4" id="KW-0378">Hydrolase</keyword>